<keyword evidence="2" id="KW-1185">Reference proteome</keyword>
<reference evidence="1 2" key="1">
    <citation type="submission" date="2018-07" db="EMBL/GenBank/DDBJ databases">
        <title>Genomic Encyclopedia of Type Strains, Phase IV (KMG-IV): sequencing the most valuable type-strain genomes for metagenomic binning, comparative biology and taxonomic classification.</title>
        <authorList>
            <person name="Goeker M."/>
        </authorList>
    </citation>
    <scope>NUCLEOTIDE SEQUENCE [LARGE SCALE GENOMIC DNA]</scope>
    <source>
        <strain evidence="1 2">DSM 100911</strain>
    </source>
</reference>
<dbReference type="Gene3D" id="1.20.140.10">
    <property type="entry name" value="Butyryl-CoA Dehydrogenase, subunit A, domain 3"/>
    <property type="match status" value="1"/>
</dbReference>
<accession>A0A369AJC2</accession>
<protein>
    <submittedName>
        <fullName evidence="1">Uncharacterized protein</fullName>
    </submittedName>
</protein>
<sequence length="34" mass="3769">MIDLNARLDDLDIYAGSNEIQRNILAKAILELPG</sequence>
<dbReference type="AlphaFoldDB" id="A0A369AJC2"/>
<dbReference type="EMBL" id="QPJU01000009">
    <property type="protein sequence ID" value="RCX08247.1"/>
    <property type="molecule type" value="Genomic_DNA"/>
</dbReference>
<dbReference type="Proteomes" id="UP000252174">
    <property type="component" value="Unassembled WGS sequence"/>
</dbReference>
<gene>
    <name evidence="1" type="ORF">DFR45_10967</name>
</gene>
<proteinExistence type="predicted"/>
<comment type="caution">
    <text evidence="1">The sequence shown here is derived from an EMBL/GenBank/DDBJ whole genome shotgun (WGS) entry which is preliminary data.</text>
</comment>
<organism evidence="1 2">
    <name type="scientific">Extensimonas vulgaris</name>
    <dbReference type="NCBI Taxonomy" id="1031594"/>
    <lineage>
        <taxon>Bacteria</taxon>
        <taxon>Pseudomonadati</taxon>
        <taxon>Pseudomonadota</taxon>
        <taxon>Betaproteobacteria</taxon>
        <taxon>Burkholderiales</taxon>
        <taxon>Comamonadaceae</taxon>
        <taxon>Extensimonas</taxon>
    </lineage>
</organism>
<name>A0A369AJC2_9BURK</name>
<evidence type="ECO:0000313" key="1">
    <source>
        <dbReference type="EMBL" id="RCX08247.1"/>
    </source>
</evidence>
<evidence type="ECO:0000313" key="2">
    <source>
        <dbReference type="Proteomes" id="UP000252174"/>
    </source>
</evidence>